<proteinExistence type="inferred from homology"/>
<evidence type="ECO:0000256" key="15">
    <source>
        <dbReference type="ARBA" id="ARBA00049322"/>
    </source>
</evidence>
<evidence type="ECO:0000256" key="17">
    <source>
        <dbReference type="SAM" id="Phobius"/>
    </source>
</evidence>
<comment type="caution">
    <text evidence="18">The sequence shown here is derived from an EMBL/GenBank/DDBJ whole genome shotgun (WGS) entry which is preliminary data.</text>
</comment>
<evidence type="ECO:0000256" key="4">
    <source>
        <dbReference type="ARBA" id="ARBA00022692"/>
    </source>
</evidence>
<evidence type="ECO:0000313" key="19">
    <source>
        <dbReference type="Proteomes" id="UP000792457"/>
    </source>
</evidence>
<comment type="catalytic activity">
    <reaction evidence="8">
        <text>13-octadecanoyloxy-octadecanoate + H2O = 13-hydroxy-octadecanoate + octadecanoate + H(+)</text>
        <dbReference type="Rhea" id="RHEA:52084"/>
        <dbReference type="ChEBI" id="CHEBI:15377"/>
        <dbReference type="ChEBI" id="CHEBI:15378"/>
        <dbReference type="ChEBI" id="CHEBI:25629"/>
        <dbReference type="ChEBI" id="CHEBI:136304"/>
        <dbReference type="ChEBI" id="CHEBI:136335"/>
    </reaction>
    <physiologicalReaction direction="left-to-right" evidence="8">
        <dbReference type="Rhea" id="RHEA:52085"/>
    </physiologicalReaction>
</comment>
<comment type="catalytic activity">
    <reaction evidence="11">
        <text>12-(9Z-octadecenoyloxy)-octadecanoate + H2O = 12-hydroxyoctadecanoate + (9Z)-octadecenoate + H(+)</text>
        <dbReference type="Rhea" id="RHEA:52060"/>
        <dbReference type="ChEBI" id="CHEBI:15377"/>
        <dbReference type="ChEBI" id="CHEBI:15378"/>
        <dbReference type="ChEBI" id="CHEBI:30823"/>
        <dbReference type="ChEBI" id="CHEBI:84201"/>
        <dbReference type="ChEBI" id="CHEBI:136302"/>
    </reaction>
    <physiologicalReaction direction="left-to-right" evidence="11">
        <dbReference type="Rhea" id="RHEA:52061"/>
    </physiologicalReaction>
</comment>
<dbReference type="Pfam" id="PF04750">
    <property type="entry name" value="Far-17a_AIG1"/>
    <property type="match status" value="1"/>
</dbReference>
<feature type="transmembrane region" description="Helical" evidence="17">
    <location>
        <begin position="162"/>
        <end position="179"/>
    </location>
</feature>
<keyword evidence="6 17" id="KW-0472">Membrane</keyword>
<organism evidence="18 19">
    <name type="scientific">Ladona fulva</name>
    <name type="common">Scarce chaser dragonfly</name>
    <name type="synonym">Libellula fulva</name>
    <dbReference type="NCBI Taxonomy" id="123851"/>
    <lineage>
        <taxon>Eukaryota</taxon>
        <taxon>Metazoa</taxon>
        <taxon>Ecdysozoa</taxon>
        <taxon>Arthropoda</taxon>
        <taxon>Hexapoda</taxon>
        <taxon>Insecta</taxon>
        <taxon>Pterygota</taxon>
        <taxon>Palaeoptera</taxon>
        <taxon>Odonata</taxon>
        <taxon>Epiprocta</taxon>
        <taxon>Anisoptera</taxon>
        <taxon>Libelluloidea</taxon>
        <taxon>Libellulidae</taxon>
        <taxon>Ladona</taxon>
    </lineage>
</organism>
<dbReference type="AlphaFoldDB" id="A0A8K0K239"/>
<evidence type="ECO:0000256" key="8">
    <source>
        <dbReference type="ARBA" id="ARBA00047427"/>
    </source>
</evidence>
<gene>
    <name evidence="18" type="ORF">J437_LFUL005966</name>
</gene>
<evidence type="ECO:0000313" key="18">
    <source>
        <dbReference type="EMBL" id="KAG8225930.1"/>
    </source>
</evidence>
<reference evidence="18" key="2">
    <citation type="submission" date="2017-10" db="EMBL/GenBank/DDBJ databases">
        <title>Ladona fulva Genome sequencing and assembly.</title>
        <authorList>
            <person name="Murali S."/>
            <person name="Richards S."/>
            <person name="Bandaranaike D."/>
            <person name="Bellair M."/>
            <person name="Blankenburg K."/>
            <person name="Chao H."/>
            <person name="Dinh H."/>
            <person name="Doddapaneni H."/>
            <person name="Dugan-Rocha S."/>
            <person name="Elkadiri S."/>
            <person name="Gnanaolivu R."/>
            <person name="Hernandez B."/>
            <person name="Skinner E."/>
            <person name="Javaid M."/>
            <person name="Lee S."/>
            <person name="Li M."/>
            <person name="Ming W."/>
            <person name="Munidasa M."/>
            <person name="Muniz J."/>
            <person name="Nguyen L."/>
            <person name="Hughes D."/>
            <person name="Osuji N."/>
            <person name="Pu L.-L."/>
            <person name="Puazo M."/>
            <person name="Qu C."/>
            <person name="Quiroz J."/>
            <person name="Raj R."/>
            <person name="Weissenberger G."/>
            <person name="Xin Y."/>
            <person name="Zou X."/>
            <person name="Han Y."/>
            <person name="Worley K."/>
            <person name="Muzny D."/>
            <person name="Gibbs R."/>
        </authorList>
    </citation>
    <scope>NUCLEOTIDE SEQUENCE</scope>
    <source>
        <strain evidence="18">Sampled in the wild</strain>
    </source>
</reference>
<evidence type="ECO:0000256" key="7">
    <source>
        <dbReference type="ARBA" id="ARBA00047368"/>
    </source>
</evidence>
<dbReference type="GO" id="GO:0012505">
    <property type="term" value="C:endomembrane system"/>
    <property type="evidence" value="ECO:0007669"/>
    <property type="project" value="UniProtKB-SubCell"/>
</dbReference>
<comment type="catalytic activity">
    <reaction evidence="1">
        <text>9-(9Z-hexadecenoyloxy)-octadecanoate + H2O = (9Z)-hexadecenoate + 9-hydroxy-octadecanoate + H(+)</text>
        <dbReference type="Rhea" id="RHEA:52068"/>
        <dbReference type="ChEBI" id="CHEBI:15377"/>
        <dbReference type="ChEBI" id="CHEBI:15378"/>
        <dbReference type="ChEBI" id="CHEBI:32372"/>
        <dbReference type="ChEBI" id="CHEBI:136286"/>
        <dbReference type="ChEBI" id="CHEBI:136309"/>
    </reaction>
    <physiologicalReaction direction="left-to-right" evidence="1">
        <dbReference type="Rhea" id="RHEA:52069"/>
    </physiologicalReaction>
</comment>
<comment type="catalytic activity">
    <reaction evidence="10">
        <text>12-octadecanoyloxy-octadecanoate + H2O = 12-hydroxyoctadecanoate + octadecanoate + H(+)</text>
        <dbReference type="Rhea" id="RHEA:52080"/>
        <dbReference type="ChEBI" id="CHEBI:15377"/>
        <dbReference type="ChEBI" id="CHEBI:15378"/>
        <dbReference type="ChEBI" id="CHEBI:25629"/>
        <dbReference type="ChEBI" id="CHEBI:84201"/>
        <dbReference type="ChEBI" id="CHEBI:136330"/>
    </reaction>
    <physiologicalReaction direction="left-to-right" evidence="10">
        <dbReference type="Rhea" id="RHEA:52081"/>
    </physiologicalReaction>
</comment>
<dbReference type="Proteomes" id="UP000792457">
    <property type="component" value="Unassembled WGS sequence"/>
</dbReference>
<comment type="catalytic activity">
    <reaction evidence="14">
        <text>13-(9Z-octadecenoyloxy)-octadecanoate + H2O = 13-hydroxy-octadecanoate + (9Z)-octadecenoate + H(+)</text>
        <dbReference type="Rhea" id="RHEA:52064"/>
        <dbReference type="ChEBI" id="CHEBI:15377"/>
        <dbReference type="ChEBI" id="CHEBI:15378"/>
        <dbReference type="ChEBI" id="CHEBI:30823"/>
        <dbReference type="ChEBI" id="CHEBI:136303"/>
        <dbReference type="ChEBI" id="CHEBI:136304"/>
    </reaction>
    <physiologicalReaction direction="left-to-right" evidence="14">
        <dbReference type="Rhea" id="RHEA:52065"/>
    </physiologicalReaction>
</comment>
<dbReference type="EMBL" id="KZ308259">
    <property type="protein sequence ID" value="KAG8225930.1"/>
    <property type="molecule type" value="Genomic_DNA"/>
</dbReference>
<comment type="catalytic activity">
    <reaction evidence="9">
        <text>9-hexadecanoyloxy-octadecanoate + H2O = 9-hydroxy-octadecanoate + hexadecanoate + H(+)</text>
        <dbReference type="Rhea" id="RHEA:52052"/>
        <dbReference type="ChEBI" id="CHEBI:7896"/>
        <dbReference type="ChEBI" id="CHEBI:15377"/>
        <dbReference type="ChEBI" id="CHEBI:15378"/>
        <dbReference type="ChEBI" id="CHEBI:83670"/>
        <dbReference type="ChEBI" id="CHEBI:136286"/>
    </reaction>
    <physiologicalReaction direction="left-to-right" evidence="9">
        <dbReference type="Rhea" id="RHEA:52053"/>
    </physiologicalReaction>
</comment>
<evidence type="ECO:0000256" key="12">
    <source>
        <dbReference type="ARBA" id="ARBA00048800"/>
    </source>
</evidence>
<evidence type="ECO:0000256" key="6">
    <source>
        <dbReference type="ARBA" id="ARBA00023136"/>
    </source>
</evidence>
<evidence type="ECO:0000256" key="16">
    <source>
        <dbReference type="ARBA" id="ARBA00049428"/>
    </source>
</evidence>
<name>A0A8K0K239_LADFU</name>
<dbReference type="GO" id="GO:0016020">
    <property type="term" value="C:membrane"/>
    <property type="evidence" value="ECO:0007669"/>
    <property type="project" value="InterPro"/>
</dbReference>
<dbReference type="PANTHER" id="PTHR10989:SF16">
    <property type="entry name" value="AT02829P-RELATED"/>
    <property type="match status" value="1"/>
</dbReference>
<feature type="transmembrane region" description="Helical" evidence="17">
    <location>
        <begin position="91"/>
        <end position="111"/>
    </location>
</feature>
<keyword evidence="19" id="KW-1185">Reference proteome</keyword>
<dbReference type="PANTHER" id="PTHR10989">
    <property type="entry name" value="ANDROGEN-INDUCED PROTEIN 1-RELATED"/>
    <property type="match status" value="1"/>
</dbReference>
<evidence type="ECO:0000256" key="13">
    <source>
        <dbReference type="ARBA" id="ARBA00049221"/>
    </source>
</evidence>
<comment type="catalytic activity">
    <reaction evidence="12">
        <text>9-(9Z-octadecenoyloxy)-octadecanoate + H2O = 9-hydroxy-octadecanoate + (9Z)-octadecenoate + H(+)</text>
        <dbReference type="Rhea" id="RHEA:52048"/>
        <dbReference type="ChEBI" id="CHEBI:15377"/>
        <dbReference type="ChEBI" id="CHEBI:15378"/>
        <dbReference type="ChEBI" id="CHEBI:30823"/>
        <dbReference type="ChEBI" id="CHEBI:136282"/>
        <dbReference type="ChEBI" id="CHEBI:136286"/>
    </reaction>
    <physiologicalReaction direction="left-to-right" evidence="12">
        <dbReference type="Rhea" id="RHEA:52049"/>
    </physiologicalReaction>
</comment>
<evidence type="ECO:0000256" key="14">
    <source>
        <dbReference type="ARBA" id="ARBA00049296"/>
    </source>
</evidence>
<sequence>MYAEEAFHAAILLYYAVVNHYVFYGINNAHRLLGRPLDDALVNRMLSGSPTYYTGWNLAIQELYFILRMVEHLLKFLSIASSERLRRWTRMILSVFVAPGSCAVVFMFWSVYAVSPGLVYGDFLDDINPVWVNHAIHTNVALIALLELYLRAQSDDIWNGGFVRGALTFAAFLIFYTITS</sequence>
<keyword evidence="5 17" id="KW-1133">Transmembrane helix</keyword>
<protein>
    <submittedName>
        <fullName evidence="18">Uncharacterized protein</fullName>
    </submittedName>
</protein>
<comment type="catalytic activity">
    <reaction evidence="13">
        <text>9-octadecanoyloxy-octadecanoate + H2O = 9-hydroxy-octadecanoate + octadecanoate + H(+)</text>
        <dbReference type="Rhea" id="RHEA:52096"/>
        <dbReference type="ChEBI" id="CHEBI:15377"/>
        <dbReference type="ChEBI" id="CHEBI:15378"/>
        <dbReference type="ChEBI" id="CHEBI:25629"/>
        <dbReference type="ChEBI" id="CHEBI:136286"/>
        <dbReference type="ChEBI" id="CHEBI:136373"/>
    </reaction>
    <physiologicalReaction direction="left-to-right" evidence="13">
        <dbReference type="Rhea" id="RHEA:52097"/>
    </physiologicalReaction>
</comment>
<evidence type="ECO:0000256" key="2">
    <source>
        <dbReference type="ARBA" id="ARBA00004127"/>
    </source>
</evidence>
<evidence type="ECO:0000256" key="1">
    <source>
        <dbReference type="ARBA" id="ARBA00000923"/>
    </source>
</evidence>
<evidence type="ECO:0000256" key="3">
    <source>
        <dbReference type="ARBA" id="ARBA00009300"/>
    </source>
</evidence>
<comment type="similarity">
    <text evidence="3">Belongs to the AIG1 family.</text>
</comment>
<feature type="transmembrane region" description="Helical" evidence="17">
    <location>
        <begin position="131"/>
        <end position="150"/>
    </location>
</feature>
<reference evidence="18" key="1">
    <citation type="submission" date="2013-04" db="EMBL/GenBank/DDBJ databases">
        <authorList>
            <person name="Qu J."/>
            <person name="Murali S.C."/>
            <person name="Bandaranaike D."/>
            <person name="Bellair M."/>
            <person name="Blankenburg K."/>
            <person name="Chao H."/>
            <person name="Dinh H."/>
            <person name="Doddapaneni H."/>
            <person name="Downs B."/>
            <person name="Dugan-Rocha S."/>
            <person name="Elkadiri S."/>
            <person name="Gnanaolivu R.D."/>
            <person name="Hernandez B."/>
            <person name="Javaid M."/>
            <person name="Jayaseelan J.C."/>
            <person name="Lee S."/>
            <person name="Li M."/>
            <person name="Ming W."/>
            <person name="Munidasa M."/>
            <person name="Muniz J."/>
            <person name="Nguyen L."/>
            <person name="Ongeri F."/>
            <person name="Osuji N."/>
            <person name="Pu L.-L."/>
            <person name="Puazo M."/>
            <person name="Qu C."/>
            <person name="Quiroz J."/>
            <person name="Raj R."/>
            <person name="Weissenberger G."/>
            <person name="Xin Y."/>
            <person name="Zou X."/>
            <person name="Han Y."/>
            <person name="Richards S."/>
            <person name="Worley K."/>
            <person name="Muzny D."/>
            <person name="Gibbs R."/>
        </authorList>
    </citation>
    <scope>NUCLEOTIDE SEQUENCE</scope>
    <source>
        <strain evidence="18">Sampled in the wild</strain>
    </source>
</reference>
<comment type="catalytic activity">
    <reaction evidence="16">
        <text>12-(9Z-hexadecenoyloxy)-octadecanoate + H2O = 12-hydroxyoctadecanoate + (9Z)-hexadecenoate + H(+)</text>
        <dbReference type="Rhea" id="RHEA:52072"/>
        <dbReference type="ChEBI" id="CHEBI:15377"/>
        <dbReference type="ChEBI" id="CHEBI:15378"/>
        <dbReference type="ChEBI" id="CHEBI:32372"/>
        <dbReference type="ChEBI" id="CHEBI:84201"/>
        <dbReference type="ChEBI" id="CHEBI:136312"/>
    </reaction>
    <physiologicalReaction direction="left-to-right" evidence="16">
        <dbReference type="Rhea" id="RHEA:52073"/>
    </physiologicalReaction>
</comment>
<evidence type="ECO:0000256" key="5">
    <source>
        <dbReference type="ARBA" id="ARBA00022989"/>
    </source>
</evidence>
<evidence type="ECO:0000256" key="10">
    <source>
        <dbReference type="ARBA" id="ARBA00048680"/>
    </source>
</evidence>
<dbReference type="OrthoDB" id="1898221at2759"/>
<comment type="subcellular location">
    <subcellularLocation>
        <location evidence="2">Endomembrane system</location>
        <topology evidence="2">Multi-pass membrane protein</topology>
    </subcellularLocation>
</comment>
<evidence type="ECO:0000256" key="9">
    <source>
        <dbReference type="ARBA" id="ARBA00047863"/>
    </source>
</evidence>
<comment type="catalytic activity">
    <reaction evidence="15">
        <text>13-(9Z-hexadecenoyloxy)-octadecanoate + H2O = 13-hydroxy-octadecanoate + (9Z)-hexadecenoate + H(+)</text>
        <dbReference type="Rhea" id="RHEA:52076"/>
        <dbReference type="ChEBI" id="CHEBI:15377"/>
        <dbReference type="ChEBI" id="CHEBI:15378"/>
        <dbReference type="ChEBI" id="CHEBI:32372"/>
        <dbReference type="ChEBI" id="CHEBI:136304"/>
        <dbReference type="ChEBI" id="CHEBI:136315"/>
    </reaction>
    <physiologicalReaction direction="left-to-right" evidence="15">
        <dbReference type="Rhea" id="RHEA:52077"/>
    </physiologicalReaction>
</comment>
<comment type="catalytic activity">
    <reaction evidence="7">
        <text>12-hexadecanoyloxy-octadecanoate + H2O = 12-hydroxyoctadecanoate + hexadecanoate + H(+)</text>
        <dbReference type="Rhea" id="RHEA:52056"/>
        <dbReference type="ChEBI" id="CHEBI:7896"/>
        <dbReference type="ChEBI" id="CHEBI:15377"/>
        <dbReference type="ChEBI" id="CHEBI:15378"/>
        <dbReference type="ChEBI" id="CHEBI:83677"/>
        <dbReference type="ChEBI" id="CHEBI:84201"/>
    </reaction>
    <physiologicalReaction direction="left-to-right" evidence="7">
        <dbReference type="Rhea" id="RHEA:52057"/>
    </physiologicalReaction>
</comment>
<accession>A0A8K0K239</accession>
<keyword evidence="4 17" id="KW-0812">Transmembrane</keyword>
<evidence type="ECO:0000256" key="11">
    <source>
        <dbReference type="ARBA" id="ARBA00048701"/>
    </source>
</evidence>
<feature type="transmembrane region" description="Helical" evidence="17">
    <location>
        <begin position="6"/>
        <end position="26"/>
    </location>
</feature>
<dbReference type="InterPro" id="IPR006838">
    <property type="entry name" value="ADTRP_AIG1"/>
</dbReference>